<evidence type="ECO:0000313" key="5">
    <source>
        <dbReference type="Proteomes" id="UP000582837"/>
    </source>
</evidence>
<dbReference type="InterPro" id="IPR036415">
    <property type="entry name" value="Lamin_tail_dom_sf"/>
</dbReference>
<comment type="caution">
    <text evidence="4">The sequence shown here is derived from an EMBL/GenBank/DDBJ whole genome shotgun (WGS) entry which is preliminary data.</text>
</comment>
<evidence type="ECO:0000313" key="4">
    <source>
        <dbReference type="EMBL" id="MBB6071686.1"/>
    </source>
</evidence>
<keyword evidence="2" id="KW-0732">Signal</keyword>
<proteinExistence type="predicted"/>
<feature type="compositionally biased region" description="Polar residues" evidence="1">
    <location>
        <begin position="338"/>
        <end position="355"/>
    </location>
</feature>
<dbReference type="RefSeq" id="WP_170032360.1">
    <property type="nucleotide sequence ID" value="NZ_JABDTL010000001.1"/>
</dbReference>
<gene>
    <name evidence="4" type="ORF">HNQ61_003325</name>
</gene>
<dbReference type="AlphaFoldDB" id="A0A841H154"/>
<dbReference type="SUPFAM" id="SSF74853">
    <property type="entry name" value="Lamin A/C globular tail domain"/>
    <property type="match status" value="1"/>
</dbReference>
<dbReference type="Gene3D" id="2.60.40.1260">
    <property type="entry name" value="Lamin Tail domain"/>
    <property type="match status" value="1"/>
</dbReference>
<name>A0A841H154_9BACT</name>
<reference evidence="4 5" key="1">
    <citation type="submission" date="2020-08" db="EMBL/GenBank/DDBJ databases">
        <title>Genomic Encyclopedia of Type Strains, Phase IV (KMG-IV): sequencing the most valuable type-strain genomes for metagenomic binning, comparative biology and taxonomic classification.</title>
        <authorList>
            <person name="Goeker M."/>
        </authorList>
    </citation>
    <scope>NUCLEOTIDE SEQUENCE [LARGE SCALE GENOMIC DNA]</scope>
    <source>
        <strain evidence="4 5">DSM 29007</strain>
    </source>
</reference>
<evidence type="ECO:0000259" key="3">
    <source>
        <dbReference type="Pfam" id="PF00932"/>
    </source>
</evidence>
<dbReference type="PROSITE" id="PS51257">
    <property type="entry name" value="PROKAR_LIPOPROTEIN"/>
    <property type="match status" value="1"/>
</dbReference>
<feature type="region of interest" description="Disordered" evidence="1">
    <location>
        <begin position="324"/>
        <end position="374"/>
    </location>
</feature>
<evidence type="ECO:0000256" key="1">
    <source>
        <dbReference type="SAM" id="MobiDB-lite"/>
    </source>
</evidence>
<feature type="signal peptide" evidence="2">
    <location>
        <begin position="1"/>
        <end position="20"/>
    </location>
</feature>
<evidence type="ECO:0000256" key="2">
    <source>
        <dbReference type="SAM" id="SignalP"/>
    </source>
</evidence>
<dbReference type="InterPro" id="IPR001322">
    <property type="entry name" value="Lamin_tail_dom"/>
</dbReference>
<dbReference type="Proteomes" id="UP000582837">
    <property type="component" value="Unassembled WGS sequence"/>
</dbReference>
<sequence>MKLKRPAFDRRWLAATLVLAAAACGDQQPTAVQRADDGNVPETALQEFDCTANIRAAAVNCAPTAPAGNGSRNILGGQNSLLKLTSSNVSYNAGTEIFQFDVTVQNLLNEAMGTPDGVTPDPEGIRVFFHAGPAVTSGTGTVTVANADGTADITGVEQPFFAYHEILRQNEVSAAHTWQLSAPASVGTVAFKMYVETDVQYLLVINEMLVNPSGTSMETNGDFVELYNAGTLKVDLQNLVIADSAASGRRPYHLIASSVVIAPGGYVVLGTTTNTTNNGGLPVDYAWGGSVALQSSLDAFKIARVYGADTLTLDRTQYASAATSAQDGVSRELKNPALDNSNMDGSNWGSASVTSVYGPGGRGTPRAQNSAFTP</sequence>
<keyword evidence="5" id="KW-1185">Reference proteome</keyword>
<feature type="chain" id="PRO_5032508190" description="LTD domain-containing protein" evidence="2">
    <location>
        <begin position="21"/>
        <end position="374"/>
    </location>
</feature>
<dbReference type="EMBL" id="JACHIA010000010">
    <property type="protein sequence ID" value="MBB6071686.1"/>
    <property type="molecule type" value="Genomic_DNA"/>
</dbReference>
<protein>
    <recommendedName>
        <fullName evidence="3">LTD domain-containing protein</fullName>
    </recommendedName>
</protein>
<organism evidence="4 5">
    <name type="scientific">Longimicrobium terrae</name>
    <dbReference type="NCBI Taxonomy" id="1639882"/>
    <lineage>
        <taxon>Bacteria</taxon>
        <taxon>Pseudomonadati</taxon>
        <taxon>Gemmatimonadota</taxon>
        <taxon>Longimicrobiia</taxon>
        <taxon>Longimicrobiales</taxon>
        <taxon>Longimicrobiaceae</taxon>
        <taxon>Longimicrobium</taxon>
    </lineage>
</organism>
<dbReference type="Pfam" id="PF00932">
    <property type="entry name" value="LTD"/>
    <property type="match status" value="1"/>
</dbReference>
<accession>A0A841H154</accession>
<feature type="domain" description="LTD" evidence="3">
    <location>
        <begin position="203"/>
        <end position="313"/>
    </location>
</feature>